<protein>
    <submittedName>
        <fullName evidence="2">Helix-turn-helix domain-containing protein</fullName>
    </submittedName>
</protein>
<dbReference type="RefSeq" id="WP_172697457.1">
    <property type="nucleotide sequence ID" value="NZ_WKPR01000004.1"/>
</dbReference>
<dbReference type="SUPFAM" id="SSF47413">
    <property type="entry name" value="lambda repressor-like DNA-binding domains"/>
    <property type="match status" value="1"/>
</dbReference>
<reference evidence="2 3" key="1">
    <citation type="journal article" date="2019" name="Nat. Med.">
        <title>A library of human gut bacterial isolates paired with longitudinal multiomics data enables mechanistic microbiome research.</title>
        <authorList>
            <person name="Poyet M."/>
            <person name="Groussin M."/>
            <person name="Gibbons S.M."/>
            <person name="Avila-Pacheco J."/>
            <person name="Jiang X."/>
            <person name="Kearney S.M."/>
            <person name="Perrotta A.R."/>
            <person name="Berdy B."/>
            <person name="Zhao S."/>
            <person name="Lieberman T.D."/>
            <person name="Swanson P.K."/>
            <person name="Smith M."/>
            <person name="Roesemann S."/>
            <person name="Alexander J.E."/>
            <person name="Rich S.A."/>
            <person name="Livny J."/>
            <person name="Vlamakis H."/>
            <person name="Clish C."/>
            <person name="Bullock K."/>
            <person name="Deik A."/>
            <person name="Scott J."/>
            <person name="Pierce K.A."/>
            <person name="Xavier R.J."/>
            <person name="Alm E.J."/>
        </authorList>
    </citation>
    <scope>NUCLEOTIDE SEQUENCE [LARGE SCALE GENOMIC DNA]</scope>
    <source>
        <strain evidence="2 3">BIOML-A2</strain>
    </source>
</reference>
<dbReference type="EMBL" id="WKPR01000004">
    <property type="protein sequence ID" value="MSB19097.1"/>
    <property type="molecule type" value="Genomic_DNA"/>
</dbReference>
<dbReference type="AlphaFoldDB" id="A0A6I2R5T8"/>
<dbReference type="Proteomes" id="UP000434475">
    <property type="component" value="Unassembled WGS sequence"/>
</dbReference>
<dbReference type="PROSITE" id="PS50943">
    <property type="entry name" value="HTH_CROC1"/>
    <property type="match status" value="1"/>
</dbReference>
<organism evidence="2 3">
    <name type="scientific">Flavonifractor plautii</name>
    <name type="common">Fusobacterium plautii</name>
    <dbReference type="NCBI Taxonomy" id="292800"/>
    <lineage>
        <taxon>Bacteria</taxon>
        <taxon>Bacillati</taxon>
        <taxon>Bacillota</taxon>
        <taxon>Clostridia</taxon>
        <taxon>Eubacteriales</taxon>
        <taxon>Oscillospiraceae</taxon>
        <taxon>Flavonifractor</taxon>
    </lineage>
</organism>
<name>A0A6I2R5T8_FLAPL</name>
<dbReference type="GO" id="GO:0003677">
    <property type="term" value="F:DNA binding"/>
    <property type="evidence" value="ECO:0007669"/>
    <property type="project" value="InterPro"/>
</dbReference>
<dbReference type="Pfam" id="PF01381">
    <property type="entry name" value="HTH_3"/>
    <property type="match status" value="1"/>
</dbReference>
<feature type="domain" description="HTH cro/C1-type" evidence="1">
    <location>
        <begin position="7"/>
        <end position="60"/>
    </location>
</feature>
<dbReference type="CDD" id="cd00093">
    <property type="entry name" value="HTH_XRE"/>
    <property type="match status" value="1"/>
</dbReference>
<evidence type="ECO:0000313" key="2">
    <source>
        <dbReference type="EMBL" id="MSB19097.1"/>
    </source>
</evidence>
<gene>
    <name evidence="2" type="ORF">GKE97_06140</name>
</gene>
<evidence type="ECO:0000259" key="1">
    <source>
        <dbReference type="PROSITE" id="PS50943"/>
    </source>
</evidence>
<dbReference type="InterPro" id="IPR001387">
    <property type="entry name" value="Cro/C1-type_HTH"/>
</dbReference>
<dbReference type="InterPro" id="IPR010982">
    <property type="entry name" value="Lambda_DNA-bd_dom_sf"/>
</dbReference>
<comment type="caution">
    <text evidence="2">The sequence shown here is derived from an EMBL/GenBank/DDBJ whole genome shotgun (WGS) entry which is preliminary data.</text>
</comment>
<accession>A0A6I2R5T8</accession>
<evidence type="ECO:0000313" key="3">
    <source>
        <dbReference type="Proteomes" id="UP000434475"/>
    </source>
</evidence>
<sequence>MTASEMVRSALAEAGKTQRELAEFMGWSPQNLSGRLKNDTLTFDELNKALGFFGYSVKMVSRTGDELPSLGNSTSPKIVQMVGGVTYDTSKAESLCTSRETPEDTLYMELFKDPSGTYFLAYYQLWEGGYNSISPICKSAAKKFWARYS</sequence>
<proteinExistence type="predicted"/>